<name>G0R0I8_ICHMU</name>
<evidence type="ECO:0000256" key="3">
    <source>
        <dbReference type="ARBA" id="ARBA00022801"/>
    </source>
</evidence>
<dbReference type="OrthoDB" id="10252009at2759"/>
<dbReference type="PANTHER" id="PTHR10159">
    <property type="entry name" value="DUAL SPECIFICITY PROTEIN PHOSPHATASE"/>
    <property type="match status" value="1"/>
</dbReference>
<dbReference type="InterPro" id="IPR020422">
    <property type="entry name" value="TYR_PHOSPHATASE_DUAL_dom"/>
</dbReference>
<dbReference type="STRING" id="857967.G0R0I8"/>
<evidence type="ECO:0000256" key="4">
    <source>
        <dbReference type="ARBA" id="ARBA00022912"/>
    </source>
</evidence>
<reference evidence="7 8" key="1">
    <citation type="submission" date="2011-07" db="EMBL/GenBank/DDBJ databases">
        <authorList>
            <person name="Coyne R."/>
            <person name="Brami D."/>
            <person name="Johnson J."/>
            <person name="Hostetler J."/>
            <person name="Hannick L."/>
            <person name="Clark T."/>
            <person name="Cassidy-Hanley D."/>
            <person name="Inman J."/>
        </authorList>
    </citation>
    <scope>NUCLEOTIDE SEQUENCE [LARGE SCALE GENOMIC DNA]</scope>
    <source>
        <strain evidence="7 8">G5</strain>
    </source>
</reference>
<evidence type="ECO:0000313" key="7">
    <source>
        <dbReference type="EMBL" id="EGR29013.1"/>
    </source>
</evidence>
<dbReference type="InterPro" id="IPR029021">
    <property type="entry name" value="Prot-tyrosine_phosphatase-like"/>
</dbReference>
<evidence type="ECO:0000259" key="5">
    <source>
        <dbReference type="PROSITE" id="PS50054"/>
    </source>
</evidence>
<dbReference type="GO" id="GO:0008330">
    <property type="term" value="F:protein tyrosine/threonine phosphatase activity"/>
    <property type="evidence" value="ECO:0007669"/>
    <property type="project" value="TreeGrafter"/>
</dbReference>
<dbReference type="SMART" id="SM00195">
    <property type="entry name" value="DSPc"/>
    <property type="match status" value="1"/>
</dbReference>
<keyword evidence="8" id="KW-1185">Reference proteome</keyword>
<dbReference type="RefSeq" id="XP_004030249.1">
    <property type="nucleotide sequence ID" value="XM_004030201.1"/>
</dbReference>
<dbReference type="GO" id="GO:0043409">
    <property type="term" value="P:negative regulation of MAPK cascade"/>
    <property type="evidence" value="ECO:0007669"/>
    <property type="project" value="TreeGrafter"/>
</dbReference>
<dbReference type="OMA" id="CIVEPTH"/>
<dbReference type="PANTHER" id="PTHR10159:SF511">
    <property type="entry name" value="DUAL SPECIFICITY PROTEIN PHOSPHATASE 1"/>
    <property type="match status" value="1"/>
</dbReference>
<keyword evidence="4" id="KW-0904">Protein phosphatase</keyword>
<evidence type="ECO:0000256" key="2">
    <source>
        <dbReference type="ARBA" id="ARBA00013064"/>
    </source>
</evidence>
<dbReference type="GeneID" id="14905116"/>
<gene>
    <name evidence="7" type="ORF">IMG5_164720</name>
</gene>
<dbReference type="SUPFAM" id="SSF52799">
    <property type="entry name" value="(Phosphotyrosine protein) phosphatases II"/>
    <property type="match status" value="1"/>
</dbReference>
<dbReference type="PROSITE" id="PS50056">
    <property type="entry name" value="TYR_PHOSPHATASE_2"/>
    <property type="match status" value="1"/>
</dbReference>
<dbReference type="GO" id="GO:0033550">
    <property type="term" value="F:MAP kinase tyrosine phosphatase activity"/>
    <property type="evidence" value="ECO:0007669"/>
    <property type="project" value="TreeGrafter"/>
</dbReference>
<sequence>MNIFNPPSQEISINCLIPPDENRQGGLFIGNYKAALSCETLINYNIKGVLTTSIETPVSYQTTLVPFHMQLDIHDSEDFDISQYFEKSAEFIELAMEFGNVLVHCYMGISRSATICIAYLMKKQMWSLEKALWICQEKRQITNPNNGFMRKLMELERKLFNQNTIIEKPKQNFDQNQQQTIELSQQQLIDYPKQQVLPQYLQQLIKQSGNIKIVQNNNR</sequence>
<dbReference type="InParanoid" id="G0R0I8"/>
<evidence type="ECO:0000256" key="1">
    <source>
        <dbReference type="ARBA" id="ARBA00008601"/>
    </source>
</evidence>
<dbReference type="Gene3D" id="3.90.190.10">
    <property type="entry name" value="Protein tyrosine phosphatase superfamily"/>
    <property type="match status" value="1"/>
</dbReference>
<dbReference type="EMBL" id="GL984194">
    <property type="protein sequence ID" value="EGR29013.1"/>
    <property type="molecule type" value="Genomic_DNA"/>
</dbReference>
<accession>G0R0I8</accession>
<dbReference type="InterPro" id="IPR016130">
    <property type="entry name" value="Tyr_Pase_AS"/>
</dbReference>
<dbReference type="FunCoup" id="G0R0I8">
    <property type="interactions" value="16"/>
</dbReference>
<protein>
    <recommendedName>
        <fullName evidence="2">protein-tyrosine-phosphatase</fullName>
        <ecNumber evidence="2">3.1.3.48</ecNumber>
    </recommendedName>
</protein>
<organism evidence="7 8">
    <name type="scientific">Ichthyophthirius multifiliis</name>
    <name type="common">White spot disease agent</name>
    <name type="synonym">Ich</name>
    <dbReference type="NCBI Taxonomy" id="5932"/>
    <lineage>
        <taxon>Eukaryota</taxon>
        <taxon>Sar</taxon>
        <taxon>Alveolata</taxon>
        <taxon>Ciliophora</taxon>
        <taxon>Intramacronucleata</taxon>
        <taxon>Oligohymenophorea</taxon>
        <taxon>Hymenostomatida</taxon>
        <taxon>Ophryoglenina</taxon>
        <taxon>Ichthyophthirius</taxon>
    </lineage>
</organism>
<dbReference type="InterPro" id="IPR000387">
    <property type="entry name" value="Tyr_Pase_dom"/>
</dbReference>
<dbReference type="Proteomes" id="UP000008983">
    <property type="component" value="Unassembled WGS sequence"/>
</dbReference>
<dbReference type="InterPro" id="IPR000340">
    <property type="entry name" value="Dual-sp_phosphatase_cat-dom"/>
</dbReference>
<dbReference type="EC" id="3.1.3.48" evidence="2"/>
<dbReference type="Pfam" id="PF00782">
    <property type="entry name" value="DSPc"/>
    <property type="match status" value="1"/>
</dbReference>
<feature type="domain" description="Tyrosine specific protein phosphatases" evidence="6">
    <location>
        <begin position="82"/>
        <end position="139"/>
    </location>
</feature>
<dbReference type="AlphaFoldDB" id="G0R0I8"/>
<proteinExistence type="inferred from homology"/>
<dbReference type="PROSITE" id="PS00383">
    <property type="entry name" value="TYR_PHOSPHATASE_1"/>
    <property type="match status" value="1"/>
</dbReference>
<evidence type="ECO:0000259" key="6">
    <source>
        <dbReference type="PROSITE" id="PS50056"/>
    </source>
</evidence>
<comment type="similarity">
    <text evidence="1">Belongs to the protein-tyrosine phosphatase family. Non-receptor class dual specificity subfamily.</text>
</comment>
<keyword evidence="3" id="KW-0378">Hydrolase</keyword>
<feature type="domain" description="Tyrosine-protein phosphatase" evidence="5">
    <location>
        <begin position="18"/>
        <end position="161"/>
    </location>
</feature>
<dbReference type="GO" id="GO:0017017">
    <property type="term" value="F:MAP kinase tyrosine/serine/threonine phosphatase activity"/>
    <property type="evidence" value="ECO:0007669"/>
    <property type="project" value="TreeGrafter"/>
</dbReference>
<evidence type="ECO:0000313" key="8">
    <source>
        <dbReference type="Proteomes" id="UP000008983"/>
    </source>
</evidence>
<dbReference type="CDD" id="cd14498">
    <property type="entry name" value="DSP"/>
    <property type="match status" value="1"/>
</dbReference>
<dbReference type="eggNOG" id="KOG1716">
    <property type="taxonomic scope" value="Eukaryota"/>
</dbReference>
<dbReference type="PROSITE" id="PS50054">
    <property type="entry name" value="TYR_PHOSPHATASE_DUAL"/>
    <property type="match status" value="1"/>
</dbReference>
<dbReference type="GO" id="GO:0005737">
    <property type="term" value="C:cytoplasm"/>
    <property type="evidence" value="ECO:0007669"/>
    <property type="project" value="TreeGrafter"/>
</dbReference>